<sequence length="51" mass="5908">MENKQQGVTLDNTHIITVLQSEVNRLMQENVHLKAYIQQLTTDENEPAQNE</sequence>
<keyword evidence="2" id="KW-1185">Reference proteome</keyword>
<organism evidence="1 2">
    <name type="scientific">Staphylococcus americanisciuri</name>
    <dbReference type="NCBI Taxonomy" id="2973940"/>
    <lineage>
        <taxon>Bacteria</taxon>
        <taxon>Bacillati</taxon>
        <taxon>Bacillota</taxon>
        <taxon>Bacilli</taxon>
        <taxon>Bacillales</taxon>
        <taxon>Staphylococcaceae</taxon>
        <taxon>Staphylococcus</taxon>
    </lineage>
</organism>
<evidence type="ECO:0000313" key="1">
    <source>
        <dbReference type="EMBL" id="MCS4486391.1"/>
    </source>
</evidence>
<comment type="caution">
    <text evidence="1">The sequence shown here is derived from an EMBL/GenBank/DDBJ whole genome shotgun (WGS) entry which is preliminary data.</text>
</comment>
<protein>
    <recommendedName>
        <fullName evidence="3">Phage protein</fullName>
    </recommendedName>
</protein>
<name>A0ABT2F1R6_9STAP</name>
<dbReference type="RefSeq" id="WP_259199698.1">
    <property type="nucleotide sequence ID" value="NZ_JANUXY010000004.1"/>
</dbReference>
<accession>A0ABT2F1R6</accession>
<evidence type="ECO:0000313" key="2">
    <source>
        <dbReference type="Proteomes" id="UP001205609"/>
    </source>
</evidence>
<reference evidence="1 2" key="1">
    <citation type="journal article" date="2023" name="Int. J. Syst. Evol. Microbiol.">
        <title>Streptococcus sciuri sp. nov., Staphylococcus marylandisciuri sp. nov. and Staphylococcus americanisciuri sp. nov., isolated from faeces of eastern grey squirrel (Sciurus carolinensis).</title>
        <authorList>
            <person name="Volokhov D.V."/>
            <person name="Zagorodnyaya T.A."/>
            <person name="Furtak V.A."/>
            <person name="Nattanmai G."/>
            <person name="Randall L."/>
            <person name="Jose S."/>
            <person name="Gao Y."/>
            <person name="Eisenberg T."/>
            <person name="Delmonte P."/>
            <person name="Blom J."/>
            <person name="Mitchell K.K."/>
        </authorList>
    </citation>
    <scope>NUCLEOTIDE SEQUENCE [LARGE SCALE GENOMIC DNA]</scope>
    <source>
        <strain evidence="1 2">GRT3</strain>
    </source>
</reference>
<proteinExistence type="predicted"/>
<gene>
    <name evidence="1" type="ORF">NXS11_05710</name>
</gene>
<dbReference type="Proteomes" id="UP001205609">
    <property type="component" value="Unassembled WGS sequence"/>
</dbReference>
<dbReference type="EMBL" id="JANUXY010000004">
    <property type="protein sequence ID" value="MCS4486391.1"/>
    <property type="molecule type" value="Genomic_DNA"/>
</dbReference>
<evidence type="ECO:0008006" key="3">
    <source>
        <dbReference type="Google" id="ProtNLM"/>
    </source>
</evidence>